<comment type="caution">
    <text evidence="4">The sequence shown here is derived from an EMBL/GenBank/DDBJ whole genome shotgun (WGS) entry which is preliminary data.</text>
</comment>
<gene>
    <name evidence="4" type="ORF">L596_029431</name>
</gene>
<dbReference type="Proteomes" id="UP000298663">
    <property type="component" value="Unassembled WGS sequence"/>
</dbReference>
<keyword evidence="2" id="KW-0812">Transmembrane</keyword>
<keyword evidence="2" id="KW-1133">Transmembrane helix</keyword>
<evidence type="ECO:0000256" key="2">
    <source>
        <dbReference type="SAM" id="Phobius"/>
    </source>
</evidence>
<evidence type="ECO:0000313" key="4">
    <source>
        <dbReference type="EMBL" id="TKR59814.1"/>
    </source>
</evidence>
<name>A0A4U5LUL8_STECR</name>
<accession>A0A4U5LUL8</accession>
<sequence length="465" mass="52035">MTIWSRCGAVLLLVLALCSIVDAGVGELDREGALQQMKTMRENEQTFEGMTGYAEETFCKTDQGVQMIYATCNKLQIGNSNISYTKDCTPDKMTVRVTRSVNFLVKYHFAKSTAKTNVTFNIYDKDGKTLIKTLEVNSVCNPAGGYYYNEAIFFGGQHVNVSSVDKLKLTGKSNCTKANYQLDRKTLVRWQTDTTKYGNVISDLVFAGVENLNFHHVVQGKRYSLLLPFSVSGGRDNIVGPTREKPIRCVASATTVNTVLPIAISEPQNEAFGQVKESYTDPQAGKGDGYGISTSCRPGKWYETAWPAALVCVLAGLISTLTLIVILYMCCWRIPRIKRRWAAMDRGYYYDEATGKMKKRRHHHHHHHCPHEETGAPCDCVCNSDCELGTASEHSHTDETGGGSKDSATMSGSRRSKSKTLTRSKDVQGRRWRVCRRRKSGRRSELRPRPQQRPQLRRQPSCVPG</sequence>
<dbReference type="OrthoDB" id="10663501at2759"/>
<reference evidence="4 5" key="2">
    <citation type="journal article" date="2019" name="G3 (Bethesda)">
        <title>Hybrid Assembly of the Genome of the Entomopathogenic Nematode Steinernema carpocapsae Identifies the X-Chromosome.</title>
        <authorList>
            <person name="Serra L."/>
            <person name="Macchietto M."/>
            <person name="Macias-Munoz A."/>
            <person name="McGill C.J."/>
            <person name="Rodriguez I.M."/>
            <person name="Rodriguez B."/>
            <person name="Murad R."/>
            <person name="Mortazavi A."/>
        </authorList>
    </citation>
    <scope>NUCLEOTIDE SEQUENCE [LARGE SCALE GENOMIC DNA]</scope>
    <source>
        <strain evidence="4 5">ALL</strain>
    </source>
</reference>
<feature type="compositionally biased region" description="Low complexity" evidence="1">
    <location>
        <begin position="452"/>
        <end position="465"/>
    </location>
</feature>
<organism evidence="4 5">
    <name type="scientific">Steinernema carpocapsae</name>
    <name type="common">Entomopathogenic nematode</name>
    <dbReference type="NCBI Taxonomy" id="34508"/>
    <lineage>
        <taxon>Eukaryota</taxon>
        <taxon>Metazoa</taxon>
        <taxon>Ecdysozoa</taxon>
        <taxon>Nematoda</taxon>
        <taxon>Chromadorea</taxon>
        <taxon>Rhabditida</taxon>
        <taxon>Tylenchina</taxon>
        <taxon>Panagrolaimomorpha</taxon>
        <taxon>Strongyloidoidea</taxon>
        <taxon>Steinernematidae</taxon>
        <taxon>Steinernema</taxon>
    </lineage>
</organism>
<evidence type="ECO:0000256" key="1">
    <source>
        <dbReference type="SAM" id="MobiDB-lite"/>
    </source>
</evidence>
<feature type="compositionally biased region" description="Basic residues" evidence="1">
    <location>
        <begin position="430"/>
        <end position="441"/>
    </location>
</feature>
<reference evidence="4 5" key="1">
    <citation type="journal article" date="2015" name="Genome Biol.">
        <title>Comparative genomics of Steinernema reveals deeply conserved gene regulatory networks.</title>
        <authorList>
            <person name="Dillman A.R."/>
            <person name="Macchietto M."/>
            <person name="Porter C.F."/>
            <person name="Rogers A."/>
            <person name="Williams B."/>
            <person name="Antoshechkin I."/>
            <person name="Lee M.M."/>
            <person name="Goodwin Z."/>
            <person name="Lu X."/>
            <person name="Lewis E.E."/>
            <person name="Goodrich-Blair H."/>
            <person name="Stock S.P."/>
            <person name="Adams B.J."/>
            <person name="Sternberg P.W."/>
            <person name="Mortazavi A."/>
        </authorList>
    </citation>
    <scope>NUCLEOTIDE SEQUENCE [LARGE SCALE GENOMIC DNA]</scope>
    <source>
        <strain evidence="4 5">ALL</strain>
    </source>
</reference>
<protein>
    <submittedName>
        <fullName evidence="4">Uncharacterized protein</fullName>
    </submittedName>
</protein>
<evidence type="ECO:0000256" key="3">
    <source>
        <dbReference type="SAM" id="SignalP"/>
    </source>
</evidence>
<feature type="chain" id="PRO_5020827168" evidence="3">
    <location>
        <begin position="24"/>
        <end position="465"/>
    </location>
</feature>
<feature type="signal peptide" evidence="3">
    <location>
        <begin position="1"/>
        <end position="23"/>
    </location>
</feature>
<feature type="transmembrane region" description="Helical" evidence="2">
    <location>
        <begin position="305"/>
        <end position="330"/>
    </location>
</feature>
<dbReference type="EMBL" id="AZBU02000012">
    <property type="protein sequence ID" value="TKR59814.1"/>
    <property type="molecule type" value="Genomic_DNA"/>
</dbReference>
<evidence type="ECO:0000313" key="5">
    <source>
        <dbReference type="Proteomes" id="UP000298663"/>
    </source>
</evidence>
<keyword evidence="5" id="KW-1185">Reference proteome</keyword>
<dbReference type="AlphaFoldDB" id="A0A4U5LUL8"/>
<proteinExistence type="predicted"/>
<keyword evidence="2" id="KW-0472">Membrane</keyword>
<feature type="region of interest" description="Disordered" evidence="1">
    <location>
        <begin position="393"/>
        <end position="465"/>
    </location>
</feature>
<keyword evidence="3" id="KW-0732">Signal</keyword>